<reference evidence="2" key="1">
    <citation type="journal article" date="2019" name="Int. J. Syst. Evol. Microbiol.">
        <title>The Global Catalogue of Microorganisms (GCM) 10K type strain sequencing project: providing services to taxonomists for standard genome sequencing and annotation.</title>
        <authorList>
            <consortium name="The Broad Institute Genomics Platform"/>
            <consortium name="The Broad Institute Genome Sequencing Center for Infectious Disease"/>
            <person name="Wu L."/>
            <person name="Ma J."/>
        </authorList>
    </citation>
    <scope>NUCLEOTIDE SEQUENCE [LARGE SCALE GENOMIC DNA]</scope>
    <source>
        <strain evidence="2">CGMCC 1.15420</strain>
    </source>
</reference>
<organism evidence="1 2">
    <name type="scientific">Paenibacillus aceti</name>
    <dbReference type="NCBI Taxonomy" id="1820010"/>
    <lineage>
        <taxon>Bacteria</taxon>
        <taxon>Bacillati</taxon>
        <taxon>Bacillota</taxon>
        <taxon>Bacilli</taxon>
        <taxon>Bacillales</taxon>
        <taxon>Paenibacillaceae</taxon>
        <taxon>Paenibacillus</taxon>
    </lineage>
</organism>
<dbReference type="EMBL" id="BMIW01000017">
    <property type="protein sequence ID" value="GGG02618.1"/>
    <property type="molecule type" value="Genomic_DNA"/>
</dbReference>
<accession>A0ABQ1VWC9</accession>
<name>A0ABQ1VWC9_9BACL</name>
<evidence type="ECO:0000313" key="2">
    <source>
        <dbReference type="Proteomes" id="UP000608420"/>
    </source>
</evidence>
<sequence>MNRGWTKMAVWKCEACGETKEGRCKPQKCPKCEAKGQFVKAEEK</sequence>
<gene>
    <name evidence="1" type="ORF">GCM10010913_25420</name>
</gene>
<dbReference type="Proteomes" id="UP000608420">
    <property type="component" value="Unassembled WGS sequence"/>
</dbReference>
<dbReference type="SUPFAM" id="SSF57802">
    <property type="entry name" value="Rubredoxin-like"/>
    <property type="match status" value="1"/>
</dbReference>
<dbReference type="NCBIfam" id="NF045720">
    <property type="entry name" value="rubredox_RCKP"/>
    <property type="match status" value="1"/>
</dbReference>
<evidence type="ECO:0000313" key="1">
    <source>
        <dbReference type="EMBL" id="GGG02618.1"/>
    </source>
</evidence>
<dbReference type="InterPro" id="IPR054685">
    <property type="entry name" value="Rubredox_RCKP"/>
</dbReference>
<evidence type="ECO:0008006" key="3">
    <source>
        <dbReference type="Google" id="ProtNLM"/>
    </source>
</evidence>
<comment type="caution">
    <text evidence="1">The sequence shown here is derived from an EMBL/GenBank/DDBJ whole genome shotgun (WGS) entry which is preliminary data.</text>
</comment>
<dbReference type="Gene3D" id="2.20.28.10">
    <property type="match status" value="1"/>
</dbReference>
<protein>
    <recommendedName>
        <fullName evidence="3">Rubredoxin</fullName>
    </recommendedName>
</protein>
<keyword evidence="2" id="KW-1185">Reference proteome</keyword>
<proteinExistence type="predicted"/>